<dbReference type="Proteomes" id="UP000594263">
    <property type="component" value="Unplaced"/>
</dbReference>
<dbReference type="PANTHER" id="PTHR36798:SF2">
    <property type="entry name" value="LARGE RIBOSOMAL SUBUNIT PROTEIN CL38"/>
    <property type="match status" value="1"/>
</dbReference>
<dbReference type="GO" id="GO:0003735">
    <property type="term" value="F:structural constituent of ribosome"/>
    <property type="evidence" value="ECO:0007669"/>
    <property type="project" value="InterPro"/>
</dbReference>
<dbReference type="EnsemblPlants" id="Kaladp0095s0433.1.v1.1">
    <property type="protein sequence ID" value="Kaladp0095s0433.1.v1.1.CDS.1"/>
    <property type="gene ID" value="Kaladp0095s0433.v1.1"/>
</dbReference>
<evidence type="ECO:0000313" key="3">
    <source>
        <dbReference type="Proteomes" id="UP000594263"/>
    </source>
</evidence>
<accession>A0A7N0V057</accession>
<feature type="region of interest" description="Disordered" evidence="1">
    <location>
        <begin position="15"/>
        <end position="55"/>
    </location>
</feature>
<dbReference type="PANTHER" id="PTHR36798">
    <property type="entry name" value="50S RIBOSOMAL PROTEIN 6, CHLOROPLASTIC"/>
    <property type="match status" value="1"/>
</dbReference>
<feature type="compositionally biased region" description="Basic residues" evidence="1">
    <location>
        <begin position="37"/>
        <end position="52"/>
    </location>
</feature>
<dbReference type="GO" id="GO:0005840">
    <property type="term" value="C:ribosome"/>
    <property type="evidence" value="ECO:0007669"/>
    <property type="project" value="InterPro"/>
</dbReference>
<sequence length="121" mass="13939">MASVSEIVGVPMAPAAGIAASGEKAPAPARVECSSRPQKKATKHHMITRPKKTQPWDVKRKPTVYVALKRFRRIGRWWRRWRSLRMRKPHRPREKLEKVESGEFDAFEFLSEVVAFCGRLT</sequence>
<organism evidence="2 3">
    <name type="scientific">Kalanchoe fedtschenkoi</name>
    <name type="common">Lavender scallops</name>
    <name type="synonym">South American air plant</name>
    <dbReference type="NCBI Taxonomy" id="63787"/>
    <lineage>
        <taxon>Eukaryota</taxon>
        <taxon>Viridiplantae</taxon>
        <taxon>Streptophyta</taxon>
        <taxon>Embryophyta</taxon>
        <taxon>Tracheophyta</taxon>
        <taxon>Spermatophyta</taxon>
        <taxon>Magnoliopsida</taxon>
        <taxon>eudicotyledons</taxon>
        <taxon>Gunneridae</taxon>
        <taxon>Pentapetalae</taxon>
        <taxon>Saxifragales</taxon>
        <taxon>Crassulaceae</taxon>
        <taxon>Kalanchoe</taxon>
    </lineage>
</organism>
<evidence type="ECO:0000313" key="2">
    <source>
        <dbReference type="EnsemblPlants" id="Kaladp0095s0433.1.v1.1.CDS.1"/>
    </source>
</evidence>
<dbReference type="GO" id="GO:0006412">
    <property type="term" value="P:translation"/>
    <property type="evidence" value="ECO:0007669"/>
    <property type="project" value="InterPro"/>
</dbReference>
<dbReference type="GO" id="GO:0019843">
    <property type="term" value="F:rRNA binding"/>
    <property type="evidence" value="ECO:0007669"/>
    <property type="project" value="InterPro"/>
</dbReference>
<reference evidence="2" key="1">
    <citation type="submission" date="2021-01" db="UniProtKB">
        <authorList>
            <consortium name="EnsemblPlants"/>
        </authorList>
    </citation>
    <scope>IDENTIFICATION</scope>
</reference>
<keyword evidence="3" id="KW-1185">Reference proteome</keyword>
<protein>
    <submittedName>
        <fullName evidence="2">Uncharacterized protein</fullName>
    </submittedName>
</protein>
<evidence type="ECO:0000256" key="1">
    <source>
        <dbReference type="SAM" id="MobiDB-lite"/>
    </source>
</evidence>
<dbReference type="InterPro" id="IPR020526">
    <property type="entry name" value="Ribosomal_cL38"/>
</dbReference>
<dbReference type="Pfam" id="PF17257">
    <property type="entry name" value="DUF5323"/>
    <property type="match status" value="1"/>
</dbReference>
<dbReference type="Gramene" id="Kaladp0095s0433.1.v1.1">
    <property type="protein sequence ID" value="Kaladp0095s0433.1.v1.1.CDS.1"/>
    <property type="gene ID" value="Kaladp0095s0433.v1.1"/>
</dbReference>
<dbReference type="GO" id="GO:0009507">
    <property type="term" value="C:chloroplast"/>
    <property type="evidence" value="ECO:0007669"/>
    <property type="project" value="InterPro"/>
</dbReference>
<dbReference type="AlphaFoldDB" id="A0A7N0V057"/>
<name>A0A7N0V057_KALFE</name>
<proteinExistence type="predicted"/>